<dbReference type="InterPro" id="IPR001304">
    <property type="entry name" value="C-type_lectin-like"/>
</dbReference>
<dbReference type="SUPFAM" id="SSF56436">
    <property type="entry name" value="C-type lectin-like"/>
    <property type="match status" value="1"/>
</dbReference>
<feature type="compositionally biased region" description="Low complexity" evidence="2">
    <location>
        <begin position="4251"/>
        <end position="4289"/>
    </location>
</feature>
<dbReference type="InterPro" id="IPR011050">
    <property type="entry name" value="Pectin_lyase_fold/virulence"/>
</dbReference>
<dbReference type="SUPFAM" id="SSF51126">
    <property type="entry name" value="Pectin lyase-like"/>
    <property type="match status" value="1"/>
</dbReference>
<dbReference type="InterPro" id="IPR055401">
    <property type="entry name" value="CEMIP_beta-hel_dom"/>
</dbReference>
<dbReference type="Pfam" id="PF07394">
    <property type="entry name" value="DUF1501"/>
    <property type="match status" value="1"/>
</dbReference>
<dbReference type="Pfam" id="PF08811">
    <property type="entry name" value="DUF1800"/>
    <property type="match status" value="2"/>
</dbReference>
<feature type="signal peptide" evidence="3">
    <location>
        <begin position="1"/>
        <end position="18"/>
    </location>
</feature>
<evidence type="ECO:0000256" key="2">
    <source>
        <dbReference type="SAM" id="MobiDB-lite"/>
    </source>
</evidence>
<accession>A0A7S1BM40</accession>
<dbReference type="InterPro" id="IPR003305">
    <property type="entry name" value="CenC_carb-bd"/>
</dbReference>
<dbReference type="PANTHER" id="PTHR43737:SF1">
    <property type="entry name" value="DUF1501 DOMAIN-CONTAINING PROTEIN"/>
    <property type="match status" value="1"/>
</dbReference>
<reference evidence="5" key="1">
    <citation type="submission" date="2021-01" db="EMBL/GenBank/DDBJ databases">
        <authorList>
            <person name="Corre E."/>
            <person name="Pelletier E."/>
            <person name="Niang G."/>
            <person name="Scheremetjew M."/>
            <person name="Finn R."/>
            <person name="Kale V."/>
            <person name="Holt S."/>
            <person name="Cochrane G."/>
            <person name="Meng A."/>
            <person name="Brown T."/>
            <person name="Cohen L."/>
        </authorList>
    </citation>
    <scope>NUCLEOTIDE SEQUENCE</scope>
    <source>
        <strain evidence="5">308</strain>
    </source>
</reference>
<dbReference type="SUPFAM" id="SSF49785">
    <property type="entry name" value="Galactose-binding domain-like"/>
    <property type="match status" value="3"/>
</dbReference>
<feature type="domain" description="C-type lectin" evidence="4">
    <location>
        <begin position="3433"/>
        <end position="3553"/>
    </location>
</feature>
<gene>
    <name evidence="5" type="ORF">CHYS00102_LOCUS17414</name>
</gene>
<evidence type="ECO:0000259" key="4">
    <source>
        <dbReference type="PROSITE" id="PS50041"/>
    </source>
</evidence>
<feature type="compositionally biased region" description="Polar residues" evidence="2">
    <location>
        <begin position="4215"/>
        <end position="4244"/>
    </location>
</feature>
<protein>
    <recommendedName>
        <fullName evidence="4">C-type lectin domain-containing protein</fullName>
    </recommendedName>
</protein>
<evidence type="ECO:0000256" key="3">
    <source>
        <dbReference type="SAM" id="SignalP"/>
    </source>
</evidence>
<dbReference type="Gene3D" id="3.10.100.10">
    <property type="entry name" value="Mannose-Binding Protein A, subunit A"/>
    <property type="match status" value="1"/>
</dbReference>
<dbReference type="SMART" id="SM00034">
    <property type="entry name" value="CLECT"/>
    <property type="match status" value="1"/>
</dbReference>
<dbReference type="Gene3D" id="2.60.120.260">
    <property type="entry name" value="Galactose-binding domain-like"/>
    <property type="match status" value="5"/>
</dbReference>
<evidence type="ECO:0000256" key="1">
    <source>
        <dbReference type="ARBA" id="ARBA00022801"/>
    </source>
</evidence>
<dbReference type="EMBL" id="HBFR01024278">
    <property type="protein sequence ID" value="CAD8890209.1"/>
    <property type="molecule type" value="Transcribed_RNA"/>
</dbReference>
<dbReference type="Gene3D" id="2.160.20.10">
    <property type="entry name" value="Single-stranded right-handed beta-helix, Pectin lyase-like"/>
    <property type="match status" value="1"/>
</dbReference>
<keyword evidence="1" id="KW-0378">Hydrolase</keyword>
<dbReference type="InterPro" id="IPR016186">
    <property type="entry name" value="C-type_lectin-like/link_sf"/>
</dbReference>
<feature type="chain" id="PRO_5031459627" description="C-type lectin domain-containing protein" evidence="3">
    <location>
        <begin position="19"/>
        <end position="4378"/>
    </location>
</feature>
<dbReference type="Pfam" id="PF02018">
    <property type="entry name" value="CBM_4_9"/>
    <property type="match status" value="1"/>
</dbReference>
<organism evidence="5">
    <name type="scientific">Corethron hystrix</name>
    <dbReference type="NCBI Taxonomy" id="216773"/>
    <lineage>
        <taxon>Eukaryota</taxon>
        <taxon>Sar</taxon>
        <taxon>Stramenopiles</taxon>
        <taxon>Ochrophyta</taxon>
        <taxon>Bacillariophyta</taxon>
        <taxon>Coscinodiscophyceae</taxon>
        <taxon>Corethrophycidae</taxon>
        <taxon>Corethrales</taxon>
        <taxon>Corethraceae</taxon>
        <taxon>Corethron</taxon>
    </lineage>
</organism>
<sequence>MMRLLYPLLFLKVTITHGTDIIRNRHFADDSGRTESRPQAFLQESNANRRSFENVRSFTSVDAVDGRVLTFDGNEMVASKADFTIQYNNSEANKEIELYQKFLDTDNFMLHDELEKDVHEAFGINVMENNDAKVDKEHQEFLDAETLMLYPEVLNNNTIKMYGIEDVNNLGSHSNPNRPLANLGEFQPLLCNANLATAKCTGKVSNVIPANGVLRTPLTIPCGQCWKFDVEKVNLVGGINIIGKLLFPLNQKARIVTTSVIVQGELKMIVNHPVISPENLAVEFILRGTQDIMFTRAGGPGKDICNTQPNQKCNFGKKPFVVAGGKIDVRANAPAPCKTFTKIKDKVFKSPPAKDPDDFIFYKELPAECPKSGLLFYKENFNGNTGNWTGHKGGQIHYDGDKNGKGAIRVSNRKFWWQGPYFDYTMTSPEKCLVPDTEYLFSARIKLDKADGSDDGMPTSCVTNSRQCPRLVSDIIIAPSGRSHYRAKFYLKPRAAGNYGEWVDFTGIVTFSADEVFPEDGEIGYAAFLIENVDPGVDISLDSVLFHLPSESTFPDPDDLCGNLVFNGDAESNLNSPYPMSSSRSDEMMTVEKEKGNKFFRLANRGYHHSGIQFELDTACLDRGVTYFASFKVRIHSEFAEQSHYWYFEGTKADGARLYRRFLNCPGQVTSDDWVTCSGEFLVDSAMAEAQKIYVRMALDWREGLFTIDYDDLSMHYLRGYVDELVVDADDTSCWGENTDIHITSSIFYTWYTMNMNGYEGSIKNIVVKSDGTHILLNDITEEPIITMLENAEYAAEIVLLTRNVKITGATDEEDETKGGYMQVLHTPHIAQRISGLEFINMGRLLETDRFPIQILYSGSIKGSVISWNSIRESNQRGIALEGTSNVTIAENIGHKVTGHCMYVGFSSQDNKLIDNLVSETVGTHHHQQLWGENDAYAAAFNNWYQPNDYIGNIAVATRKSGFRLYQHHTIRAENGTTLPHSVTGYPRTHSTGVFEGNVAKSSGDHGIVIEHHESPHDITFGDCKAMRNRFHGVYMYNMRHVFVSGIFAENQFGLEMRWSDDVTIFNSTFIGLSNLTKANTSPAYYYERCDGHSHLPPKGYRMQTQIFRWNLYQGEARNRGALLSNVTFSDFDLDGKCQEAVPITFNTHDKRNLHWNYVSAFDKVSFEGARMTDAEAAEEVGFTTLFITDIEGSSDPSGEATNDSSFVLNNEVNKKFAYGKCTNYGGLSYCEDMCLRTVTYTVDQSGTRDWTLFVKRVEDGVENYIGHNYQYDDDVHESQYNERYRQFKVNLPLGAYDAHFRNGYNDDVQWPRFVRESWDGVPACTGYANTTNVNMIEPEGNCDNLVLNGDFEEGYDFWQRRDKGELRVLMGAGMDGSIAVGIFERGHRYQAMGQNMDTRCLHQNKGKYYEIRAYIKLENENNGENVFCTPYDGNDETRCPHMTFKYRSYRNLERKEDEFTNYLQPFATVTQPYIKDEFNLVHGVFKVTQLLTDAQQIWFYIEHAYKDYAIIHDNISIQMLDSESLCNTDLVRNGNFSDGTSSYWYRNSGTTKLEIIETPEDGGHALKVYDRPNHNVFKYNIHASCLIEKERYAVKVRYKLEKVADGTSWPCDISASDGEFECMYINMYSRSEVTDARRYIRLANTVAVADDKRDGWDLASDIFTIEETHANNEELLVYTEGPHQNMNVIVMDMSIVPVPFDCSNLVLNPSFEDGSLSFWKPYDIKIDRGIISPGADNSQHASFLTGQHAHWTLLQNLDPRCFLDSQEYVITGKFKLLNETSHTFECSPSDKNARSRSHCPTVRVYSWNCDGANEDKMFWNDIPFFEWDKDKFNDFMAEFTVTGNWATCSNVRVEIGRYLPGGLKLLVDDFQISQKTTFSPSSGPTEMPTKLKQKVPSAAPTISTDAPTVNSISPPLVGDEPTLLRPGNVMITFAPLDTISTITKVVFDEHGDIITTLPIAMSYDMNVWEPAAGSFSSSLFNDDKIACYSAGCQIVLPYGTASAVMRPQSKKIRKEKYYLSSYTHAISKRNEYARFLESVTFGVTTSELDELEGINPTSEEPNSRIGKWIRDQMDANTVAPTLHRKFWRKRANPMLPASINFGHKDHPCEGPSKWRRYTFNRRDCCENEWHFRVLGEDPYVLNYRGQDRTVVAKSDFYVLDQAYIDANYTFNQTYKYTMCGNPSESIGGNIRIRLENGACVNAPNPVVNFSGYENLVSYALNLNSTGDLQPINEKWSFAQGFLSLDDLHDADCNVIPLENQEGFVFGQLPDGSWLQFEPRLQLATNTPMAPLPDGGKVAEFKTEKRTTCSNAPRTFLNQEQCVLSTNACLFSSSSSELTITLDSKTIYELYNLTGSYVNAIKGLAVVDQYDESVEHPCSQGGLRSRWKKKEISQCNPTPMFSGTNSSLTSLLRDTADPNEYIRDIYFPEMGKECNRTDFDVTEIQIIVDDDCWEHVHPDYMSVYDMTYWSTKHLGGAYNIKKWIQNGDVFLVYPTVHPYGSGSNHPTNRWEQNKHKFPQLGRFGDTIKLIDLSSVGLLTDEVVDYYSSSLGEDTSSVLVCGSPGEVENDRSLGHTFDVLGNDEIGHYDTTHNRKFVWLMIVLSSSDQLRQRVAWALCQILVVVKGAIGSQDGRTEWFLSYYDIFVRHAFGNYLDILKEISYNPLMAENLSYLQSKSSSYVWQTYRIKAYADENFAREIMQLFTIGITKLNLDGTPMLDDNGNEILAYTNEDIMSFSRAWTGFDLNPNRGNIEGGNRIDPMRIQASWRDMFPKTDLGGGYIGDTYPLCTDFPSKSFLMVGATYRFLGSSSLPELISDPVQFSTDETTVRAVLDDNSELRKALCNANAEGICQYSSIVKIEKQLECMGIECEVEDLRVVQISANAFFEYVRPPCVQQLFYNNAKKLSPRYRSWPVVCANPLLPVASEACCNQGSSRAYRHPKYDGERMTFAGSVDRCFKNSLTVCDFNDVVGHHIKNYNYFWTDDQCLLRIKVNPDGDVVIIHKPSSYTSKVLHINDDNENWFKVYWGDNGYPKAENDCDGICVTTPDGSCLCGTSVSNSRVFSGMPESISEAVSNLFIGALDPRIYYDGIYSPITDTNSNITAYLKDNRFDSDTIFEFTNKKGQKFLMKNLKETVQVRSLNGAFSGYTFRNMPQFMSFIPTEATIRDAQYETDAVLNHYFYNDNTAPFVSYRLIQRFVKSNPSPQFIHRVSIAFIEGSYTFNDVTYGTGKYGDLASTISAILLDREARNVVLDKDPTHGSLREPLLKFVSIMRSMDFVSNMPLIAVSSIERQIGQMTHEFGSVFSFFLPEFQPYGRVGDASLVAPEATLLDMPKIVGLLNGMFSLVKYGLYQNEGGFGWNWYNTKYPDAVGILEFNKTSTESSFYYETFEGRSLRGGLDHKWTGYNFISHIGQVVVDPLDESNHVISLESEHEFGGFIYKVRHNAMNWAQHEAAAVAWGGHLSSVHSYDEREFLMNIVNSGFSYYLGGRRKAHGNATDGSAFSWEWSDETKWNFTDWGKNEPNTLYEDRLHMYSHVAGKWNDIQGTRSYYAIYKKIKNIPTDAQGLLLYSRSEFISPTFTKDLNVLDSYVVKFRYFSLAGSSTGGCIGHTSDSSTYLNKFVFCDDGGSGPNSMTSQGDWIVCKFDVPEDISEFRIGLSDRSSGPSGFYFDDIQIVNDDSHGTGPTCSGVTLNDLAAPGIDGFSDAVIDELSTLLTAGRLDDDSKRLIRGAYDTADSHNEGVRDAQRLILTTAEFHSTNVVTRKNELREAFSFERPSDKPYKAVVTIMLNGGCDSWNMLVPYSCTKGKDLFEEYTFIRQAVAIPRQGLLPINATNQVCETFGIHANLPVIRDMYNDGDLLFFTNTGVLTQEVDKSNYRGLTKTQLFAHNHMQEESKRIDPNNRFSGTGFLGRMADALTKTGRKVGSFSVGRFHVALVGIPGLSDSPMIVNGNGIPLVFMSKGMSGTVKTLHNATKADSGFFAETWSDYLMQSLATNELLSRELQNLETTNVFPNSNLGNQLSTVSRLIASREKRGVDTDMFYVEIGGFDTHSSVEMRLNGLFTHINDAVDAFSTELKSMDLWNNVTTIQVSDFARTLNPNSGAGTDHAWGGNYIMFGGSVKGEQILGTYPDDLTDDGPLALTRGRMIPTKSWDACFLALGYWMGVQDGQIFDICPNCYQFPDSHFFDPDDLFDDVPPPAPTASPTTSEPTDGPTFAPSENPSISLKPSLSHMPSNIPTTSHPTKTPTQPPSKVPSHTPSMSPSSAPSSGPTVVPSLSPSNSPSFEPSISPSDKPSLRPSISFKPTASPTGSPVAKPKPVCVDNTKYKYVFRQGGQVKRKTCAQMRLQIARNRKFFCNKVDTRNKKRVWQFCRKGCLRCPN</sequence>
<dbReference type="CDD" id="cd00037">
    <property type="entry name" value="CLECT"/>
    <property type="match status" value="1"/>
</dbReference>
<dbReference type="PROSITE" id="PS50041">
    <property type="entry name" value="C_TYPE_LECTIN_2"/>
    <property type="match status" value="1"/>
</dbReference>
<name>A0A7S1BM40_9STRA</name>
<evidence type="ECO:0000313" key="5">
    <source>
        <dbReference type="EMBL" id="CAD8890209.1"/>
    </source>
</evidence>
<dbReference type="Pfam" id="PF24606">
    <property type="entry name" value="CEMIP_beta-hel"/>
    <property type="match status" value="1"/>
</dbReference>
<feature type="region of interest" description="Disordered" evidence="2">
    <location>
        <begin position="4186"/>
        <end position="4313"/>
    </location>
</feature>
<dbReference type="GO" id="GO:0016798">
    <property type="term" value="F:hydrolase activity, acting on glycosyl bonds"/>
    <property type="evidence" value="ECO:0007669"/>
    <property type="project" value="InterPro"/>
</dbReference>
<keyword evidence="3" id="KW-0732">Signal</keyword>
<dbReference type="InterPro" id="IPR008979">
    <property type="entry name" value="Galactose-bd-like_sf"/>
</dbReference>
<dbReference type="PANTHER" id="PTHR43737">
    <property type="entry name" value="BLL7424 PROTEIN"/>
    <property type="match status" value="1"/>
</dbReference>
<dbReference type="InterPro" id="IPR010869">
    <property type="entry name" value="DUF1501"/>
</dbReference>
<dbReference type="InterPro" id="IPR012334">
    <property type="entry name" value="Pectin_lyas_fold"/>
</dbReference>
<dbReference type="InterPro" id="IPR016187">
    <property type="entry name" value="CTDL_fold"/>
</dbReference>
<proteinExistence type="predicted"/>
<dbReference type="InterPro" id="IPR014917">
    <property type="entry name" value="DUF1800"/>
</dbReference>